<gene>
    <name evidence="3" type="ORF">CUNI_LOCUS9837</name>
</gene>
<comment type="caution">
    <text evidence="3">The sequence shown here is derived from an EMBL/GenBank/DDBJ whole genome shotgun (WGS) entry which is preliminary data.</text>
</comment>
<evidence type="ECO:0000256" key="1">
    <source>
        <dbReference type="PROSITE-ProRule" id="PRU01077"/>
    </source>
</evidence>
<dbReference type="Gene3D" id="1.20.1270.60">
    <property type="entry name" value="Arfaptin homology (AH) domain/BAR domain"/>
    <property type="match status" value="1"/>
</dbReference>
<keyword evidence="4" id="KW-1185">Reference proteome</keyword>
<proteinExistence type="predicted"/>
<keyword evidence="1" id="KW-0175">Coiled coil</keyword>
<protein>
    <recommendedName>
        <fullName evidence="2">F-BAR domain-containing protein</fullName>
    </recommendedName>
</protein>
<dbReference type="SMART" id="SM00055">
    <property type="entry name" value="FCH"/>
    <property type="match status" value="1"/>
</dbReference>
<feature type="non-terminal residue" evidence="3">
    <location>
        <position position="1"/>
    </location>
</feature>
<dbReference type="Pfam" id="PF00611">
    <property type="entry name" value="FCH"/>
    <property type="match status" value="1"/>
</dbReference>
<evidence type="ECO:0000313" key="4">
    <source>
        <dbReference type="Proteomes" id="UP000678393"/>
    </source>
</evidence>
<dbReference type="InterPro" id="IPR031160">
    <property type="entry name" value="F_BAR_dom"/>
</dbReference>
<evidence type="ECO:0000313" key="3">
    <source>
        <dbReference type="EMBL" id="CAG5124279.1"/>
    </source>
</evidence>
<dbReference type="EMBL" id="CAJHNH020001746">
    <property type="protein sequence ID" value="CAG5124279.1"/>
    <property type="molecule type" value="Genomic_DNA"/>
</dbReference>
<dbReference type="InterPro" id="IPR001060">
    <property type="entry name" value="FCH_dom"/>
</dbReference>
<dbReference type="PANTHER" id="PTHR15735:SF12">
    <property type="entry name" value="CDC42-INTERACTING PROTEIN 4, ISOFORM B"/>
    <property type="match status" value="1"/>
</dbReference>
<evidence type="ECO:0000259" key="2">
    <source>
        <dbReference type="PROSITE" id="PS51741"/>
    </source>
</evidence>
<accession>A0A8S3Z5B3</accession>
<dbReference type="Proteomes" id="UP000678393">
    <property type="component" value="Unassembled WGS sequence"/>
</dbReference>
<dbReference type="SUPFAM" id="SSF103657">
    <property type="entry name" value="BAR/IMD domain-like"/>
    <property type="match status" value="1"/>
</dbReference>
<dbReference type="OrthoDB" id="8783038at2759"/>
<organism evidence="3 4">
    <name type="scientific">Candidula unifasciata</name>
    <dbReference type="NCBI Taxonomy" id="100452"/>
    <lineage>
        <taxon>Eukaryota</taxon>
        <taxon>Metazoa</taxon>
        <taxon>Spiralia</taxon>
        <taxon>Lophotrochozoa</taxon>
        <taxon>Mollusca</taxon>
        <taxon>Gastropoda</taxon>
        <taxon>Heterobranchia</taxon>
        <taxon>Euthyneura</taxon>
        <taxon>Panpulmonata</taxon>
        <taxon>Eupulmonata</taxon>
        <taxon>Stylommatophora</taxon>
        <taxon>Helicina</taxon>
        <taxon>Helicoidea</taxon>
        <taxon>Geomitridae</taxon>
        <taxon>Candidula</taxon>
    </lineage>
</organism>
<dbReference type="PROSITE" id="PS51741">
    <property type="entry name" value="F_BAR"/>
    <property type="match status" value="1"/>
</dbReference>
<name>A0A8S3Z5B3_9EUPU</name>
<sequence length="169" mass="19987">MSWGIELWDQWDNIGIHTQKGIDFCERYVHFLKEKSAVELDYASKLKKLVKNFQPKKREEDDYTFTWSHAFVDMLKEIFDMAGQHEVVAENLQGAVIKNMQDLILELKTDRKKHLTDGVRLQDQLKQSQALLEKAKRKYEKAYYDSERALDNYRKADADINLSRAEVEK</sequence>
<dbReference type="PANTHER" id="PTHR15735">
    <property type="entry name" value="FCH AND DOUBLE SH3 DOMAINS PROTEIN"/>
    <property type="match status" value="1"/>
</dbReference>
<dbReference type="AlphaFoldDB" id="A0A8S3Z5B3"/>
<reference evidence="3" key="1">
    <citation type="submission" date="2021-04" db="EMBL/GenBank/DDBJ databases">
        <authorList>
            <consortium name="Molecular Ecology Group"/>
        </authorList>
    </citation>
    <scope>NUCLEOTIDE SEQUENCE</scope>
</reference>
<dbReference type="InterPro" id="IPR027267">
    <property type="entry name" value="AH/BAR_dom_sf"/>
</dbReference>
<feature type="domain" description="F-BAR" evidence="2">
    <location>
        <begin position="1"/>
        <end position="169"/>
    </location>
</feature>